<evidence type="ECO:0000259" key="3">
    <source>
        <dbReference type="Pfam" id="PF23069"/>
    </source>
</evidence>
<feature type="domain" description="DUF7042" evidence="3">
    <location>
        <begin position="137"/>
        <end position="269"/>
    </location>
</feature>
<dbReference type="InterPro" id="IPR055472">
    <property type="entry name" value="DUF7044"/>
</dbReference>
<dbReference type="InterPro" id="IPR055470">
    <property type="entry name" value="DUF7042"/>
</dbReference>
<dbReference type="PANTHER" id="PTHR22255">
    <property type="entry name" value="LP06548P"/>
    <property type="match status" value="1"/>
</dbReference>
<proteinExistence type="predicted"/>
<feature type="region of interest" description="Disordered" evidence="1">
    <location>
        <begin position="451"/>
        <end position="499"/>
    </location>
</feature>
<dbReference type="Proteomes" id="UP001642520">
    <property type="component" value="Unassembled WGS sequence"/>
</dbReference>
<feature type="compositionally biased region" description="Basic residues" evidence="1">
    <location>
        <begin position="460"/>
        <end position="473"/>
    </location>
</feature>
<accession>A0ABP1P0E7</accession>
<name>A0ABP1P0E7_XYLVO</name>
<keyword evidence="7" id="KW-1185">Reference proteome</keyword>
<keyword evidence="2" id="KW-1133">Transmembrane helix</keyword>
<feature type="domain" description="DUF7043" evidence="4">
    <location>
        <begin position="274"/>
        <end position="397"/>
    </location>
</feature>
<evidence type="ECO:0000313" key="6">
    <source>
        <dbReference type="EMBL" id="CAL7946744.1"/>
    </source>
</evidence>
<dbReference type="EMBL" id="CAXAJV020001294">
    <property type="protein sequence ID" value="CAL7946744.1"/>
    <property type="molecule type" value="Genomic_DNA"/>
</dbReference>
<keyword evidence="2" id="KW-0812">Transmembrane</keyword>
<sequence>MRRIRGFAFLSCPEKRLCQSATMLISLLLSLGIISLANGSCEFPATWVGEWYQYGKPTPINVNATALGEKICVERSDHSYIVYGDNCYQCIIVNDRHENVIQFREGWCYLEQTTLEDMCSNIKSDDTLYSMFRVNSKPIPCPFSGPSFTFTYDKGYGECAMPISLAEKCTDESKLLLKYQACPDIERSESNTEELQCLAVWNDGRNKYLVGTLKGRSVSGAEKMYRCFLYEEKTHHQGKIAYLLAQSGEPTCNGLTTVSEGSPTIKLTKVDKEHNKCKYPSWITEHHDWHSLDGTKVYHFTNKNATLKVRVQNTDGDMFYEEKIVCHNLEKLVSTESTDGYKVKLTAHVTSGCDIGYVCMIFHKRDHHVIELQQSNEKAIMPDEACSLADISAMPYTTLISSSLRQRKCPNPGRYAILGFAPFSTSTKTFGRQDRIAKRWAWHEDTSEKDSYEEQLQRQQHQHHHHHHHHHHQQQQQQQQQEQQQQQNAQHGGEQEEEDCKSTNIGIGCASSDQTEIVIGKTCNTQGTTFYCHGSWEEKDIWYTLVSLKTDQASPNYGQILCFSMRLGGDGGKSSINGKMIRAKHPEQQFWFTKLDLVCRREKVQDERTYTLVNQGICEDVSKTYSSLAPLLSRTSILFVAIVGYCTTYVLLFR</sequence>
<evidence type="ECO:0000313" key="7">
    <source>
        <dbReference type="Proteomes" id="UP001642520"/>
    </source>
</evidence>
<evidence type="ECO:0000256" key="1">
    <source>
        <dbReference type="SAM" id="MobiDB-lite"/>
    </source>
</evidence>
<dbReference type="Pfam" id="PF23071">
    <property type="entry name" value="DUF7044"/>
    <property type="match status" value="1"/>
</dbReference>
<comment type="caution">
    <text evidence="6">The sequence shown here is derived from an EMBL/GenBank/DDBJ whole genome shotgun (WGS) entry which is preliminary data.</text>
</comment>
<protein>
    <submittedName>
        <fullName evidence="6">Uncharacterized protein</fullName>
    </submittedName>
</protein>
<organism evidence="6 7">
    <name type="scientific">Xylocopa violacea</name>
    <name type="common">Violet carpenter bee</name>
    <name type="synonym">Apis violacea</name>
    <dbReference type="NCBI Taxonomy" id="135666"/>
    <lineage>
        <taxon>Eukaryota</taxon>
        <taxon>Metazoa</taxon>
        <taxon>Ecdysozoa</taxon>
        <taxon>Arthropoda</taxon>
        <taxon>Hexapoda</taxon>
        <taxon>Insecta</taxon>
        <taxon>Pterygota</taxon>
        <taxon>Neoptera</taxon>
        <taxon>Endopterygota</taxon>
        <taxon>Hymenoptera</taxon>
        <taxon>Apocrita</taxon>
        <taxon>Aculeata</taxon>
        <taxon>Apoidea</taxon>
        <taxon>Anthophila</taxon>
        <taxon>Apidae</taxon>
        <taxon>Xylocopa</taxon>
        <taxon>Xylocopa</taxon>
    </lineage>
</organism>
<evidence type="ECO:0000259" key="5">
    <source>
        <dbReference type="Pfam" id="PF23071"/>
    </source>
</evidence>
<gene>
    <name evidence="6" type="ORF">XYLVIOL_LOCUS7937</name>
</gene>
<keyword evidence="2" id="KW-0472">Membrane</keyword>
<evidence type="ECO:0000256" key="2">
    <source>
        <dbReference type="SAM" id="Phobius"/>
    </source>
</evidence>
<dbReference type="Pfam" id="PF23070">
    <property type="entry name" value="DUF7043"/>
    <property type="match status" value="1"/>
</dbReference>
<dbReference type="Pfam" id="PF23069">
    <property type="entry name" value="DUF7042"/>
    <property type="match status" value="1"/>
</dbReference>
<feature type="transmembrane region" description="Helical" evidence="2">
    <location>
        <begin position="631"/>
        <end position="652"/>
    </location>
</feature>
<evidence type="ECO:0000259" key="4">
    <source>
        <dbReference type="Pfam" id="PF23070"/>
    </source>
</evidence>
<dbReference type="InterPro" id="IPR055471">
    <property type="entry name" value="DUF7043"/>
</dbReference>
<feature type="compositionally biased region" description="Low complexity" evidence="1">
    <location>
        <begin position="474"/>
        <end position="492"/>
    </location>
</feature>
<reference evidence="6 7" key="1">
    <citation type="submission" date="2024-08" db="EMBL/GenBank/DDBJ databases">
        <authorList>
            <person name="Will J Nash"/>
            <person name="Angela Man"/>
            <person name="Seanna McTaggart"/>
            <person name="Kendall Baker"/>
            <person name="Tom Barker"/>
            <person name="Leah Catchpole"/>
            <person name="Alex Durrant"/>
            <person name="Karim Gharbi"/>
            <person name="Naomi Irish"/>
            <person name="Gemy Kaithakottil"/>
            <person name="Debby Ku"/>
            <person name="Aaliyah Providence"/>
            <person name="Felix Shaw"/>
            <person name="David Swarbreck"/>
            <person name="Chris Watkins"/>
            <person name="Ann M. McCartney"/>
            <person name="Giulio Formenti"/>
            <person name="Alice Mouton"/>
            <person name="Noel Vella"/>
            <person name="Bjorn M von Reumont"/>
            <person name="Adriana Vella"/>
            <person name="Wilfried Haerty"/>
        </authorList>
    </citation>
    <scope>NUCLEOTIDE SEQUENCE [LARGE SCALE GENOMIC DNA]</scope>
</reference>
<dbReference type="PANTHER" id="PTHR22255:SF9">
    <property type="entry name" value="LP06548P"/>
    <property type="match status" value="1"/>
</dbReference>
<feature type="domain" description="DUF7044" evidence="5">
    <location>
        <begin position="40"/>
        <end position="121"/>
    </location>
</feature>